<dbReference type="FunFam" id="1.20.1060.10:FF:000001">
    <property type="entry name" value="DNA polymerase I"/>
    <property type="match status" value="1"/>
</dbReference>
<dbReference type="Gene3D" id="1.20.1060.10">
    <property type="entry name" value="Taq DNA Polymerase, Chain T, domain 4"/>
    <property type="match status" value="1"/>
</dbReference>
<keyword evidence="12 16" id="KW-0238">DNA-binding</keyword>
<keyword evidence="6 16" id="KW-0235">DNA replication</keyword>
<dbReference type="SMART" id="SM00475">
    <property type="entry name" value="53EXOc"/>
    <property type="match status" value="1"/>
</dbReference>
<evidence type="ECO:0000256" key="2">
    <source>
        <dbReference type="ARBA" id="ARBA00012417"/>
    </source>
</evidence>
<dbReference type="SUPFAM" id="SSF53098">
    <property type="entry name" value="Ribonuclease H-like"/>
    <property type="match status" value="1"/>
</dbReference>
<dbReference type="SUPFAM" id="SSF88723">
    <property type="entry name" value="PIN domain-like"/>
    <property type="match status" value="1"/>
</dbReference>
<comment type="similarity">
    <text evidence="1 16">Belongs to the DNA polymerase type-A family.</text>
</comment>
<dbReference type="GO" id="GO:0006302">
    <property type="term" value="P:double-strand break repair"/>
    <property type="evidence" value="ECO:0007669"/>
    <property type="project" value="TreeGrafter"/>
</dbReference>
<keyword evidence="8 16" id="KW-0227">DNA damage</keyword>
<dbReference type="Pfam" id="PF02739">
    <property type="entry name" value="5_3_exonuc_N"/>
    <property type="match status" value="1"/>
</dbReference>
<evidence type="ECO:0000256" key="4">
    <source>
        <dbReference type="ARBA" id="ARBA00022679"/>
    </source>
</evidence>
<organism evidence="19 20">
    <name type="scientific">Acidaminococcus intestini</name>
    <dbReference type="NCBI Taxonomy" id="187327"/>
    <lineage>
        <taxon>Bacteria</taxon>
        <taxon>Bacillati</taxon>
        <taxon>Bacillota</taxon>
        <taxon>Negativicutes</taxon>
        <taxon>Acidaminococcales</taxon>
        <taxon>Acidaminococcaceae</taxon>
        <taxon>Acidaminococcus</taxon>
    </lineage>
</organism>
<dbReference type="FunFam" id="3.40.50.1010:FF:000001">
    <property type="entry name" value="DNA polymerase I"/>
    <property type="match status" value="1"/>
</dbReference>
<dbReference type="InterPro" id="IPR002298">
    <property type="entry name" value="DNA_polymerase_A"/>
</dbReference>
<dbReference type="Pfam" id="PF01367">
    <property type="entry name" value="5_3_exonuc"/>
    <property type="match status" value="1"/>
</dbReference>
<dbReference type="CDD" id="cd09898">
    <property type="entry name" value="H3TH_53EXO"/>
    <property type="match status" value="1"/>
</dbReference>
<dbReference type="NCBIfam" id="TIGR00593">
    <property type="entry name" value="pola"/>
    <property type="match status" value="1"/>
</dbReference>
<evidence type="ECO:0000259" key="17">
    <source>
        <dbReference type="SMART" id="SM00475"/>
    </source>
</evidence>
<dbReference type="FunFam" id="1.10.150.20:FF:000002">
    <property type="entry name" value="DNA polymerase I"/>
    <property type="match status" value="1"/>
</dbReference>
<dbReference type="InterPro" id="IPR001098">
    <property type="entry name" value="DNA-dir_DNA_pol_A_palm_dom"/>
</dbReference>
<dbReference type="PRINTS" id="PR00868">
    <property type="entry name" value="DNAPOLI"/>
</dbReference>
<accession>A0A943EAX9</accession>
<comment type="subunit">
    <text evidence="16">Single-chain monomer with multiple functions.</text>
</comment>
<dbReference type="Gene3D" id="1.10.150.20">
    <property type="entry name" value="5' to 3' exonuclease, C-terminal subdomain"/>
    <property type="match status" value="2"/>
</dbReference>
<dbReference type="InterPro" id="IPR036397">
    <property type="entry name" value="RNaseH_sf"/>
</dbReference>
<dbReference type="CDD" id="cd09859">
    <property type="entry name" value="PIN_53EXO"/>
    <property type="match status" value="1"/>
</dbReference>
<dbReference type="SMART" id="SM00482">
    <property type="entry name" value="POLAc"/>
    <property type="match status" value="1"/>
</dbReference>
<evidence type="ECO:0000256" key="5">
    <source>
        <dbReference type="ARBA" id="ARBA00022695"/>
    </source>
</evidence>
<dbReference type="SMART" id="SM00279">
    <property type="entry name" value="HhH2"/>
    <property type="match status" value="1"/>
</dbReference>
<dbReference type="Gene3D" id="3.40.50.1010">
    <property type="entry name" value="5'-nuclease"/>
    <property type="match status" value="1"/>
</dbReference>
<sequence>MNETFLIIDGSSLIHRAFFALPSFTNKKGVNTGAVYGLCNMLLKLLEEVKPSYMAVAFDKSRHSFRTEKFADYKGQRKATPPELKEQFPLAIELLTSMGIPTLEMENYEADDLIGTLSATAPKETKVIIVTGDRDEFQLIKENVHVYFTKKGITQIGDYDEAAFQKEYEGLSPRQIIDLKGLMGDTSDNIPGVPGVGPKTALKLIKEYQSVEAVLDHAAEVKGKSLKEKLVTYRDQALMSKDLATICLTVPMDTDPASYRLTGLTEKSRVLMDDLQFKNMWNRFSPVLGLAEGVSEARDGGEMSMFGEVIVEASYETVPLASSEAAMALLTRVKEGDAPLSLMYETEGLLPNLALTSLSGTYDHKVYVWDKALLDDPDVVGLFCDESVKKIVPNPKELYKFMQGKGLSLQGVVGDPALAAYLYEPGETHYDVRSLAETYLPASCGGTAQDVEALMPVLEGLMTERGLTELYRDIELPLTKVLADMEVNGITLDKDMLDEVTKSMTKQVADLEQKAKEQAGEDFNVNSPKQLGVILFEKLGLPIIKKTKSGYSTDVSVLEQLQGEHPIIETIMEYRTLSKLLSTYLVALHPLINPNTGRIHTHFNQMATVTGRLSSTDPNLQNIPTRTEVGRQMRRMFVPGKGYDLLMSCDYSQVELRVMASIAGDERLIDAFRHGQDIHSRTASEIFGVPIEEVTPFMRSKAKTVNFGIIYGISDFGLGRQLGVPRSEAAQYIDSYFARYTGVKEYMEGEKKKAREMGYVETLFGRRRYLPDIHAKNFNRRSFAERTAINTPIQGTAADIIKIAMLHVAKELKEAGVKSRVLLQVHDELVLEVMEEEKDKVSAIVKNAMERAVTLKVPLVADIAFGKTWADAK</sequence>
<reference evidence="19" key="1">
    <citation type="submission" date="2021-02" db="EMBL/GenBank/DDBJ databases">
        <title>Infant gut strain persistence is associated with maternal origin, phylogeny, and functional potential including surface adhesion and iron acquisition.</title>
        <authorList>
            <person name="Lou Y.C."/>
        </authorList>
    </citation>
    <scope>NUCLEOTIDE SEQUENCE</scope>
    <source>
        <strain evidence="19">L3_106_000M1_dasL3_106_000M1_concoct_15</strain>
    </source>
</reference>
<dbReference type="PROSITE" id="PS00447">
    <property type="entry name" value="DNA_POLYMERASE_A"/>
    <property type="match status" value="1"/>
</dbReference>
<dbReference type="InterPro" id="IPR036279">
    <property type="entry name" value="5-3_exonuclease_C_sf"/>
</dbReference>
<dbReference type="InterPro" id="IPR029060">
    <property type="entry name" value="PIN-like_dom_sf"/>
</dbReference>
<dbReference type="GO" id="GO:0008409">
    <property type="term" value="F:5'-3' exonuclease activity"/>
    <property type="evidence" value="ECO:0007669"/>
    <property type="project" value="UniProtKB-UniRule"/>
</dbReference>
<dbReference type="EC" id="2.7.7.7" evidence="2 15"/>
<evidence type="ECO:0000256" key="10">
    <source>
        <dbReference type="ARBA" id="ARBA00022839"/>
    </source>
</evidence>
<dbReference type="InterPro" id="IPR012337">
    <property type="entry name" value="RNaseH-like_sf"/>
</dbReference>
<evidence type="ECO:0000256" key="14">
    <source>
        <dbReference type="ARBA" id="ARBA00049244"/>
    </source>
</evidence>
<dbReference type="GO" id="GO:0003677">
    <property type="term" value="F:DNA binding"/>
    <property type="evidence" value="ECO:0007669"/>
    <property type="project" value="UniProtKB-UniRule"/>
</dbReference>
<evidence type="ECO:0000256" key="9">
    <source>
        <dbReference type="ARBA" id="ARBA00022801"/>
    </source>
</evidence>
<keyword evidence="9 16" id="KW-0378">Hydrolase</keyword>
<evidence type="ECO:0000256" key="11">
    <source>
        <dbReference type="ARBA" id="ARBA00022932"/>
    </source>
</evidence>
<keyword evidence="7" id="KW-0540">Nuclease</keyword>
<comment type="caution">
    <text evidence="19">The sequence shown here is derived from an EMBL/GenBank/DDBJ whole genome shotgun (WGS) entry which is preliminary data.</text>
</comment>
<keyword evidence="4 16" id="KW-0808">Transferase</keyword>
<dbReference type="SUPFAM" id="SSF47807">
    <property type="entry name" value="5' to 3' exonuclease, C-terminal subdomain"/>
    <property type="match status" value="1"/>
</dbReference>
<dbReference type="InterPro" id="IPR020045">
    <property type="entry name" value="DNA_polI_H3TH"/>
</dbReference>
<dbReference type="CDD" id="cd06140">
    <property type="entry name" value="DNA_polA_I_Bacillus_like_exo"/>
    <property type="match status" value="1"/>
</dbReference>
<dbReference type="PANTHER" id="PTHR10133:SF27">
    <property type="entry name" value="DNA POLYMERASE NU"/>
    <property type="match status" value="1"/>
</dbReference>
<dbReference type="InterPro" id="IPR019760">
    <property type="entry name" value="DNA-dir_DNA_pol_A_CS"/>
</dbReference>
<evidence type="ECO:0000256" key="13">
    <source>
        <dbReference type="ARBA" id="ARBA00023204"/>
    </source>
</evidence>
<dbReference type="GO" id="GO:0003887">
    <property type="term" value="F:DNA-directed DNA polymerase activity"/>
    <property type="evidence" value="ECO:0007669"/>
    <property type="project" value="UniProtKB-UniRule"/>
</dbReference>
<evidence type="ECO:0000256" key="12">
    <source>
        <dbReference type="ARBA" id="ARBA00023125"/>
    </source>
</evidence>
<evidence type="ECO:0000256" key="6">
    <source>
        <dbReference type="ARBA" id="ARBA00022705"/>
    </source>
</evidence>
<dbReference type="FunFam" id="1.10.150.20:FF:000003">
    <property type="entry name" value="DNA polymerase I"/>
    <property type="match status" value="1"/>
</dbReference>
<keyword evidence="13 16" id="KW-0234">DNA repair</keyword>
<evidence type="ECO:0000256" key="8">
    <source>
        <dbReference type="ARBA" id="ARBA00022763"/>
    </source>
</evidence>
<keyword evidence="5 16" id="KW-0548">Nucleotidyltransferase</keyword>
<dbReference type="InterPro" id="IPR054690">
    <property type="entry name" value="DNA_polI_exonuclease"/>
</dbReference>
<evidence type="ECO:0000259" key="18">
    <source>
        <dbReference type="SMART" id="SM00482"/>
    </source>
</evidence>
<dbReference type="Gene3D" id="3.30.70.370">
    <property type="match status" value="1"/>
</dbReference>
<dbReference type="PANTHER" id="PTHR10133">
    <property type="entry name" value="DNA POLYMERASE I"/>
    <property type="match status" value="1"/>
</dbReference>
<evidence type="ECO:0000256" key="3">
    <source>
        <dbReference type="ARBA" id="ARBA00020311"/>
    </source>
</evidence>
<proteinExistence type="inferred from homology"/>
<dbReference type="SUPFAM" id="SSF56672">
    <property type="entry name" value="DNA/RNA polymerases"/>
    <property type="match status" value="1"/>
</dbReference>
<feature type="domain" description="DNA-directed DNA polymerase family A palm" evidence="18">
    <location>
        <begin position="630"/>
        <end position="837"/>
    </location>
</feature>
<evidence type="ECO:0000256" key="1">
    <source>
        <dbReference type="ARBA" id="ARBA00007705"/>
    </source>
</evidence>
<dbReference type="Proteomes" id="UP000754226">
    <property type="component" value="Unassembled WGS sequence"/>
</dbReference>
<dbReference type="GO" id="GO:0006261">
    <property type="term" value="P:DNA-templated DNA replication"/>
    <property type="evidence" value="ECO:0007669"/>
    <property type="project" value="UniProtKB-UniRule"/>
</dbReference>
<evidence type="ECO:0000256" key="16">
    <source>
        <dbReference type="RuleBase" id="RU004460"/>
    </source>
</evidence>
<dbReference type="Pfam" id="PF00476">
    <property type="entry name" value="DNA_pol_A"/>
    <property type="match status" value="1"/>
</dbReference>
<evidence type="ECO:0000313" key="19">
    <source>
        <dbReference type="EMBL" id="MBS5518787.1"/>
    </source>
</evidence>
<comment type="function">
    <text evidence="16">In addition to polymerase activity, this DNA polymerase exhibits 5'-3' exonuclease activity.</text>
</comment>
<dbReference type="InterPro" id="IPR018320">
    <property type="entry name" value="DNA_polymerase_1"/>
</dbReference>
<keyword evidence="10 16" id="KW-0269">Exonuclease</keyword>
<evidence type="ECO:0000313" key="20">
    <source>
        <dbReference type="Proteomes" id="UP000754226"/>
    </source>
</evidence>
<dbReference type="CDD" id="cd08637">
    <property type="entry name" value="DNA_pol_A_pol_I_C"/>
    <property type="match status" value="1"/>
</dbReference>
<dbReference type="InterPro" id="IPR002421">
    <property type="entry name" value="5-3_exonuclease"/>
</dbReference>
<dbReference type="Gene3D" id="3.30.420.10">
    <property type="entry name" value="Ribonuclease H-like superfamily/Ribonuclease H"/>
    <property type="match status" value="1"/>
</dbReference>
<feature type="domain" description="5'-3' exonuclease" evidence="17">
    <location>
        <begin position="1"/>
        <end position="262"/>
    </location>
</feature>
<gene>
    <name evidence="16 19" type="primary">polA</name>
    <name evidence="19" type="ORF">KHX13_00310</name>
</gene>
<dbReference type="InterPro" id="IPR008918">
    <property type="entry name" value="HhH2"/>
</dbReference>
<dbReference type="EMBL" id="JAGZCZ010000001">
    <property type="protein sequence ID" value="MBS5518787.1"/>
    <property type="molecule type" value="Genomic_DNA"/>
</dbReference>
<protein>
    <recommendedName>
        <fullName evidence="3 15">DNA polymerase I</fullName>
        <ecNumber evidence="2 15">2.7.7.7</ecNumber>
    </recommendedName>
</protein>
<name>A0A943EAX9_9FIRM</name>
<dbReference type="Pfam" id="PF22619">
    <property type="entry name" value="DNA_polI_exo1"/>
    <property type="match status" value="1"/>
</dbReference>
<evidence type="ECO:0000256" key="15">
    <source>
        <dbReference type="NCBIfam" id="TIGR00593"/>
    </source>
</evidence>
<dbReference type="AlphaFoldDB" id="A0A943EAX9"/>
<dbReference type="InterPro" id="IPR020046">
    <property type="entry name" value="5-3_exonucl_a-hlix_arch_N"/>
</dbReference>
<evidence type="ECO:0000256" key="7">
    <source>
        <dbReference type="ARBA" id="ARBA00022722"/>
    </source>
</evidence>
<comment type="catalytic activity">
    <reaction evidence="14 16">
        <text>DNA(n) + a 2'-deoxyribonucleoside 5'-triphosphate = DNA(n+1) + diphosphate</text>
        <dbReference type="Rhea" id="RHEA:22508"/>
        <dbReference type="Rhea" id="RHEA-COMP:17339"/>
        <dbReference type="Rhea" id="RHEA-COMP:17340"/>
        <dbReference type="ChEBI" id="CHEBI:33019"/>
        <dbReference type="ChEBI" id="CHEBI:61560"/>
        <dbReference type="ChEBI" id="CHEBI:173112"/>
        <dbReference type="EC" id="2.7.7.7"/>
    </reaction>
</comment>
<dbReference type="InterPro" id="IPR043502">
    <property type="entry name" value="DNA/RNA_pol_sf"/>
</dbReference>
<keyword evidence="11 16" id="KW-0239">DNA-directed DNA polymerase</keyword>